<keyword evidence="6" id="KW-1185">Reference proteome</keyword>
<proteinExistence type="inferred from homology"/>
<evidence type="ECO:0000256" key="1">
    <source>
        <dbReference type="ARBA" id="ARBA00007664"/>
    </source>
</evidence>
<dbReference type="EMBL" id="BMXL01000006">
    <property type="protein sequence ID" value="GHD22064.1"/>
    <property type="molecule type" value="Genomic_DNA"/>
</dbReference>
<feature type="chain" id="PRO_5038582584" evidence="3">
    <location>
        <begin position="35"/>
        <end position="280"/>
    </location>
</feature>
<dbReference type="GO" id="GO:0006508">
    <property type="term" value="P:proteolysis"/>
    <property type="evidence" value="ECO:0007669"/>
    <property type="project" value="UniProtKB-KW"/>
</dbReference>
<evidence type="ECO:0000313" key="6">
    <source>
        <dbReference type="Proteomes" id="UP000654947"/>
    </source>
</evidence>
<accession>A0A918XAG0</accession>
<dbReference type="SMART" id="SM00020">
    <property type="entry name" value="Tryp_SPc"/>
    <property type="match status" value="1"/>
</dbReference>
<dbReference type="PROSITE" id="PS50240">
    <property type="entry name" value="TRYPSIN_DOM"/>
    <property type="match status" value="1"/>
</dbReference>
<dbReference type="InterPro" id="IPR018114">
    <property type="entry name" value="TRYPSIN_HIS"/>
</dbReference>
<keyword evidence="5" id="KW-0378">Hydrolase</keyword>
<sequence length="280" mass="29889">MFGNRGSTKRDRARAVALVGAVGTGAFLSATALASPAAAIIGGEDATETYEFMTALYDDSGNHYCGGALVDEQWVVTAAHCLEQENISVRVGSTDQTGGGTEREVTEAVEHPDFEVEDVQDDPDYPLSAYLLHNDLALLKLDAPVEEEPVEIADERAQPGSPVRNLGWGMVDEFGEEDAPDTLQQLDSEIVAPDRCAEMDPESDLCSEHPTEEAQACILDSGGPVVRGEEGDWDLVGVISRDGNFDEDPNCVGPQVSTDSVAYADWITSTIADGDRQPAL</sequence>
<dbReference type="CDD" id="cd00190">
    <property type="entry name" value="Tryp_SPc"/>
    <property type="match status" value="1"/>
</dbReference>
<dbReference type="SUPFAM" id="SSF50494">
    <property type="entry name" value="Trypsin-like serine proteases"/>
    <property type="match status" value="1"/>
</dbReference>
<dbReference type="RefSeq" id="WP_193517676.1">
    <property type="nucleotide sequence ID" value="NZ_BMXL01000006.1"/>
</dbReference>
<dbReference type="InterPro" id="IPR043504">
    <property type="entry name" value="Peptidase_S1_PA_chymotrypsin"/>
</dbReference>
<evidence type="ECO:0000259" key="4">
    <source>
        <dbReference type="PROSITE" id="PS50240"/>
    </source>
</evidence>
<dbReference type="PRINTS" id="PR00722">
    <property type="entry name" value="CHYMOTRYPSIN"/>
</dbReference>
<feature type="domain" description="Peptidase S1" evidence="4">
    <location>
        <begin position="40"/>
        <end position="272"/>
    </location>
</feature>
<dbReference type="PANTHER" id="PTHR24276:SF98">
    <property type="entry name" value="FI18310P1-RELATED"/>
    <property type="match status" value="1"/>
</dbReference>
<dbReference type="InterPro" id="IPR001314">
    <property type="entry name" value="Peptidase_S1A"/>
</dbReference>
<protein>
    <submittedName>
        <fullName evidence="5">Serine protease</fullName>
    </submittedName>
</protein>
<comment type="similarity">
    <text evidence="1">Belongs to the peptidase S1 family.</text>
</comment>
<dbReference type="InterPro" id="IPR050430">
    <property type="entry name" value="Peptidase_S1"/>
</dbReference>
<dbReference type="InterPro" id="IPR009003">
    <property type="entry name" value="Peptidase_S1_PA"/>
</dbReference>
<keyword evidence="2" id="KW-1015">Disulfide bond</keyword>
<keyword evidence="3" id="KW-0732">Signal</keyword>
<feature type="signal peptide" evidence="3">
    <location>
        <begin position="1"/>
        <end position="34"/>
    </location>
</feature>
<comment type="caution">
    <text evidence="5">The sequence shown here is derived from an EMBL/GenBank/DDBJ whole genome shotgun (WGS) entry which is preliminary data.</text>
</comment>
<dbReference type="GO" id="GO:0004252">
    <property type="term" value="F:serine-type endopeptidase activity"/>
    <property type="evidence" value="ECO:0007669"/>
    <property type="project" value="InterPro"/>
</dbReference>
<dbReference type="Pfam" id="PF00089">
    <property type="entry name" value="Trypsin"/>
    <property type="match status" value="1"/>
</dbReference>
<reference evidence="5 6" key="1">
    <citation type="journal article" date="2014" name="Int. J. Syst. Evol. Microbiol.">
        <title>Complete genome sequence of Corynebacterium casei LMG S-19264T (=DSM 44701T), isolated from a smear-ripened cheese.</title>
        <authorList>
            <consortium name="US DOE Joint Genome Institute (JGI-PGF)"/>
            <person name="Walter F."/>
            <person name="Albersmeier A."/>
            <person name="Kalinowski J."/>
            <person name="Ruckert C."/>
        </authorList>
    </citation>
    <scope>NUCLEOTIDE SEQUENCE [LARGE SCALE GENOMIC DNA]</scope>
    <source>
        <strain evidence="5 6">KCTC 19473</strain>
    </source>
</reference>
<evidence type="ECO:0000256" key="2">
    <source>
        <dbReference type="ARBA" id="ARBA00023157"/>
    </source>
</evidence>
<gene>
    <name evidence="5" type="ORF">GCM10007147_15940</name>
</gene>
<organism evidence="5 6">
    <name type="scientific">Nocardiopsis kunsanensis</name>
    <dbReference type="NCBI Taxonomy" id="141693"/>
    <lineage>
        <taxon>Bacteria</taxon>
        <taxon>Bacillati</taxon>
        <taxon>Actinomycetota</taxon>
        <taxon>Actinomycetes</taxon>
        <taxon>Streptosporangiales</taxon>
        <taxon>Nocardiopsidaceae</taxon>
        <taxon>Nocardiopsis</taxon>
    </lineage>
</organism>
<evidence type="ECO:0000313" key="5">
    <source>
        <dbReference type="EMBL" id="GHD22064.1"/>
    </source>
</evidence>
<dbReference type="Proteomes" id="UP000654947">
    <property type="component" value="Unassembled WGS sequence"/>
</dbReference>
<dbReference type="Gene3D" id="2.40.10.10">
    <property type="entry name" value="Trypsin-like serine proteases"/>
    <property type="match status" value="1"/>
</dbReference>
<dbReference type="InterPro" id="IPR001254">
    <property type="entry name" value="Trypsin_dom"/>
</dbReference>
<dbReference type="PROSITE" id="PS00134">
    <property type="entry name" value="TRYPSIN_HIS"/>
    <property type="match status" value="1"/>
</dbReference>
<evidence type="ECO:0000256" key="3">
    <source>
        <dbReference type="SAM" id="SignalP"/>
    </source>
</evidence>
<dbReference type="PANTHER" id="PTHR24276">
    <property type="entry name" value="POLYSERASE-RELATED"/>
    <property type="match status" value="1"/>
</dbReference>
<name>A0A918XAG0_9ACTN</name>
<keyword evidence="5" id="KW-0645">Protease</keyword>
<dbReference type="AlphaFoldDB" id="A0A918XAG0"/>